<dbReference type="GO" id="GO:0017004">
    <property type="term" value="P:cytochrome complex assembly"/>
    <property type="evidence" value="ECO:0007669"/>
    <property type="project" value="UniProtKB-KW"/>
</dbReference>
<dbReference type="PANTHER" id="PTHR30070">
    <property type="entry name" value="HEME EXPORTER PROTEIN B"/>
    <property type="match status" value="1"/>
</dbReference>
<evidence type="ECO:0000256" key="3">
    <source>
        <dbReference type="ARBA" id="ARBA00010544"/>
    </source>
</evidence>
<accession>A0A250KWA3</accession>
<comment type="similarity">
    <text evidence="3 12">Belongs to the CcmB/CycW/HelB family.</text>
</comment>
<keyword evidence="10 13" id="KW-1133">Transmembrane helix</keyword>
<sequence>MMAPFLALLKRDLLLAFRHRGELANPLLFFLVVVTLFPLGVSPEEALLRKIAPGVIWIAALLAALYSLENMFRSDFDDGSLEQMALSPYPLSLLVLAKVTAHWLVSGLPMLLLAPLLGLFLVMPASAMGVLVLTLLIGTPLLSLIGSIGVALTVGLRRGGLLLTLLVLPLYIPVLIFATNAVSAAAAGMPVTGQLYFLAAMLVLALTLVPLATAAALRISLS</sequence>
<comment type="function">
    <text evidence="1 12">Required for the export of heme to the periplasm for the biogenesis of c-type cytochromes.</text>
</comment>
<evidence type="ECO:0000256" key="1">
    <source>
        <dbReference type="ARBA" id="ARBA00002442"/>
    </source>
</evidence>
<dbReference type="PRINTS" id="PR01414">
    <property type="entry name" value="CCMBBIOGNSIS"/>
</dbReference>
<feature type="transmembrane region" description="Helical" evidence="13">
    <location>
        <begin position="161"/>
        <end position="189"/>
    </location>
</feature>
<gene>
    <name evidence="14" type="ORF">sS8_3999</name>
</gene>
<dbReference type="EMBL" id="AP017928">
    <property type="protein sequence ID" value="BBA35930.1"/>
    <property type="molecule type" value="Genomic_DNA"/>
</dbReference>
<evidence type="ECO:0000256" key="11">
    <source>
        <dbReference type="ARBA" id="ARBA00023136"/>
    </source>
</evidence>
<dbReference type="AlphaFoldDB" id="A0A250KWA3"/>
<dbReference type="Proteomes" id="UP000266313">
    <property type="component" value="Chromosome"/>
</dbReference>
<dbReference type="OrthoDB" id="9799895at2"/>
<name>A0A250KWA3_9GAMM</name>
<evidence type="ECO:0000313" key="14">
    <source>
        <dbReference type="EMBL" id="BBA35930.1"/>
    </source>
</evidence>
<keyword evidence="11 12" id="KW-0472">Membrane</keyword>
<dbReference type="Pfam" id="PF03379">
    <property type="entry name" value="CcmB"/>
    <property type="match status" value="1"/>
</dbReference>
<feature type="transmembrane region" description="Helical" evidence="13">
    <location>
        <begin position="21"/>
        <end position="39"/>
    </location>
</feature>
<organism evidence="14 15">
    <name type="scientific">Methylocaldum marinum</name>
    <dbReference type="NCBI Taxonomy" id="1432792"/>
    <lineage>
        <taxon>Bacteria</taxon>
        <taxon>Pseudomonadati</taxon>
        <taxon>Pseudomonadota</taxon>
        <taxon>Gammaproteobacteria</taxon>
        <taxon>Methylococcales</taxon>
        <taxon>Methylococcaceae</taxon>
        <taxon>Methylocaldum</taxon>
    </lineage>
</organism>
<evidence type="ECO:0000256" key="9">
    <source>
        <dbReference type="ARBA" id="ARBA00022748"/>
    </source>
</evidence>
<dbReference type="NCBIfam" id="TIGR01190">
    <property type="entry name" value="ccmB"/>
    <property type="match status" value="1"/>
</dbReference>
<dbReference type="GO" id="GO:0005886">
    <property type="term" value="C:plasma membrane"/>
    <property type="evidence" value="ECO:0007669"/>
    <property type="project" value="UniProtKB-SubCell"/>
</dbReference>
<dbReference type="GO" id="GO:0015232">
    <property type="term" value="F:heme transmembrane transporter activity"/>
    <property type="evidence" value="ECO:0007669"/>
    <property type="project" value="InterPro"/>
</dbReference>
<feature type="transmembrane region" description="Helical" evidence="13">
    <location>
        <begin position="128"/>
        <end position="154"/>
    </location>
</feature>
<dbReference type="GO" id="GO:1903607">
    <property type="term" value="P:cytochrome c biosynthetic process"/>
    <property type="evidence" value="ECO:0007669"/>
    <property type="project" value="TreeGrafter"/>
</dbReference>
<dbReference type="PANTHER" id="PTHR30070:SF1">
    <property type="entry name" value="CYTOCHROME C BIOGENESIS B-RELATED"/>
    <property type="match status" value="1"/>
</dbReference>
<keyword evidence="5 12" id="KW-0813">Transport</keyword>
<evidence type="ECO:0000313" key="15">
    <source>
        <dbReference type="Proteomes" id="UP000266313"/>
    </source>
</evidence>
<evidence type="ECO:0000256" key="2">
    <source>
        <dbReference type="ARBA" id="ARBA00004429"/>
    </source>
</evidence>
<evidence type="ECO:0000256" key="4">
    <source>
        <dbReference type="ARBA" id="ARBA00016452"/>
    </source>
</evidence>
<evidence type="ECO:0000256" key="5">
    <source>
        <dbReference type="ARBA" id="ARBA00022448"/>
    </source>
</evidence>
<evidence type="ECO:0000256" key="7">
    <source>
        <dbReference type="ARBA" id="ARBA00022519"/>
    </source>
</evidence>
<proteinExistence type="inferred from homology"/>
<feature type="transmembrane region" description="Helical" evidence="13">
    <location>
        <begin position="195"/>
        <end position="217"/>
    </location>
</feature>
<feature type="transmembrane region" description="Helical" evidence="13">
    <location>
        <begin position="89"/>
        <end position="122"/>
    </location>
</feature>
<evidence type="ECO:0000256" key="6">
    <source>
        <dbReference type="ARBA" id="ARBA00022475"/>
    </source>
</evidence>
<protein>
    <recommendedName>
        <fullName evidence="4 12">Heme exporter protein B</fullName>
    </recommendedName>
</protein>
<keyword evidence="8 13" id="KW-0812">Transmembrane</keyword>
<dbReference type="InterPro" id="IPR026031">
    <property type="entry name" value="Cyt_c_CcmB_bac"/>
</dbReference>
<keyword evidence="15" id="KW-1185">Reference proteome</keyword>
<keyword evidence="6 12" id="KW-1003">Cell membrane</keyword>
<keyword evidence="7 12" id="KW-0997">Cell inner membrane</keyword>
<dbReference type="PIRSF" id="PIRSF002764">
    <property type="entry name" value="CcmB"/>
    <property type="match status" value="1"/>
</dbReference>
<dbReference type="KEGG" id="mmai:sS8_3999"/>
<keyword evidence="9 12" id="KW-0201">Cytochrome c-type biogenesis</keyword>
<evidence type="ECO:0000256" key="12">
    <source>
        <dbReference type="PIRNR" id="PIRNR002764"/>
    </source>
</evidence>
<dbReference type="InterPro" id="IPR003544">
    <property type="entry name" value="Cyt_c_biogenesis_CcmB"/>
</dbReference>
<evidence type="ECO:0000256" key="8">
    <source>
        <dbReference type="ARBA" id="ARBA00022692"/>
    </source>
</evidence>
<evidence type="ECO:0000256" key="10">
    <source>
        <dbReference type="ARBA" id="ARBA00022989"/>
    </source>
</evidence>
<feature type="transmembrane region" description="Helical" evidence="13">
    <location>
        <begin position="51"/>
        <end position="68"/>
    </location>
</feature>
<evidence type="ECO:0000256" key="13">
    <source>
        <dbReference type="SAM" id="Phobius"/>
    </source>
</evidence>
<reference evidence="14 15" key="1">
    <citation type="submission" date="2016-12" db="EMBL/GenBank/DDBJ databases">
        <title>Genome sequencing of Methylocaldum marinum.</title>
        <authorList>
            <person name="Takeuchi M."/>
            <person name="Kamagata Y."/>
            <person name="Hiraoka S."/>
            <person name="Oshima K."/>
            <person name="Hattori M."/>
            <person name="Iwasaki W."/>
        </authorList>
    </citation>
    <scope>NUCLEOTIDE SEQUENCE [LARGE SCALE GENOMIC DNA]</scope>
    <source>
        <strain evidence="14 15">S8</strain>
    </source>
</reference>
<comment type="subcellular location">
    <subcellularLocation>
        <location evidence="2">Cell inner membrane</location>
        <topology evidence="2">Multi-pass membrane protein</topology>
    </subcellularLocation>
</comment>